<protein>
    <recommendedName>
        <fullName evidence="3">Small ribosomal subunit protein bS16</fullName>
    </recommendedName>
</protein>
<keyword evidence="1 3" id="KW-0689">Ribosomal protein</keyword>
<reference evidence="4 5" key="1">
    <citation type="journal article" date="2023" name="bioRxiv">
        <title>An intranuclear bacterial parasite of deep-sea mussels expresses apoptosis inhibitors acquired from its host.</title>
        <authorList>
            <person name="Gonzalez Porras M.A."/>
            <person name="Assie A."/>
            <person name="Tietjen M."/>
            <person name="Violette M."/>
            <person name="Kleiner M."/>
            <person name="Gruber-Vodicka H."/>
            <person name="Dubilier N."/>
            <person name="Leisch N."/>
        </authorList>
    </citation>
    <scope>NUCLEOTIDE SEQUENCE [LARGE SCALE GENOMIC DNA]</scope>
    <source>
        <strain evidence="4">IAP13</strain>
    </source>
</reference>
<dbReference type="PANTHER" id="PTHR12919">
    <property type="entry name" value="30S RIBOSOMAL PROTEIN S16"/>
    <property type="match status" value="1"/>
</dbReference>
<comment type="caution">
    <text evidence="4">The sequence shown here is derived from an EMBL/GenBank/DDBJ whole genome shotgun (WGS) entry which is preliminary data.</text>
</comment>
<dbReference type="HAMAP" id="MF_00385">
    <property type="entry name" value="Ribosomal_bS16"/>
    <property type="match status" value="1"/>
</dbReference>
<organism evidence="4 5">
    <name type="scientific">Candidatus Endonucleibacter bathymodioli</name>
    <dbReference type="NCBI Taxonomy" id="539814"/>
    <lineage>
        <taxon>Bacteria</taxon>
        <taxon>Pseudomonadati</taxon>
        <taxon>Pseudomonadota</taxon>
        <taxon>Gammaproteobacteria</taxon>
        <taxon>Oceanospirillales</taxon>
        <taxon>Endozoicomonadaceae</taxon>
        <taxon>Candidatus Endonucleibacter</taxon>
    </lineage>
</organism>
<keyword evidence="5" id="KW-1185">Reference proteome</keyword>
<evidence type="ECO:0000256" key="3">
    <source>
        <dbReference type="HAMAP-Rule" id="MF_00385"/>
    </source>
</evidence>
<dbReference type="GO" id="GO:0005737">
    <property type="term" value="C:cytoplasm"/>
    <property type="evidence" value="ECO:0007669"/>
    <property type="project" value="UniProtKB-ARBA"/>
</dbReference>
<evidence type="ECO:0000256" key="2">
    <source>
        <dbReference type="ARBA" id="ARBA00023274"/>
    </source>
</evidence>
<dbReference type="GO" id="GO:0015935">
    <property type="term" value="C:small ribosomal subunit"/>
    <property type="evidence" value="ECO:0007669"/>
    <property type="project" value="TreeGrafter"/>
</dbReference>
<dbReference type="GO" id="GO:0006412">
    <property type="term" value="P:translation"/>
    <property type="evidence" value="ECO:0007669"/>
    <property type="project" value="UniProtKB-UniRule"/>
</dbReference>
<accession>A0AA90NY22</accession>
<dbReference type="InterPro" id="IPR023803">
    <property type="entry name" value="Ribosomal_bS16_dom_sf"/>
</dbReference>
<name>A0AA90NY22_9GAMM</name>
<evidence type="ECO:0000256" key="1">
    <source>
        <dbReference type="ARBA" id="ARBA00022980"/>
    </source>
</evidence>
<dbReference type="PANTHER" id="PTHR12919:SF20">
    <property type="entry name" value="SMALL RIBOSOMAL SUBUNIT PROTEIN BS16M"/>
    <property type="match status" value="1"/>
</dbReference>
<keyword evidence="2 3" id="KW-0687">Ribonucleoprotein</keyword>
<dbReference type="GO" id="GO:0003735">
    <property type="term" value="F:structural constituent of ribosome"/>
    <property type="evidence" value="ECO:0007669"/>
    <property type="project" value="InterPro"/>
</dbReference>
<gene>
    <name evidence="3 4" type="primary">rpsP</name>
    <name evidence="4" type="ORF">QS748_06675</name>
</gene>
<dbReference type="NCBIfam" id="TIGR00002">
    <property type="entry name" value="S16"/>
    <property type="match status" value="1"/>
</dbReference>
<dbReference type="SUPFAM" id="SSF54565">
    <property type="entry name" value="Ribosomal protein S16"/>
    <property type="match status" value="1"/>
</dbReference>
<dbReference type="Gene3D" id="3.30.1320.10">
    <property type="match status" value="1"/>
</dbReference>
<dbReference type="InterPro" id="IPR000307">
    <property type="entry name" value="Ribosomal_bS16"/>
</dbReference>
<dbReference type="AlphaFoldDB" id="A0AA90NY22"/>
<evidence type="ECO:0000313" key="4">
    <source>
        <dbReference type="EMBL" id="MDP0588876.1"/>
    </source>
</evidence>
<evidence type="ECO:0000313" key="5">
    <source>
        <dbReference type="Proteomes" id="UP001178148"/>
    </source>
</evidence>
<dbReference type="EMBL" id="JASXSV010000008">
    <property type="protein sequence ID" value="MDP0588876.1"/>
    <property type="molecule type" value="Genomic_DNA"/>
</dbReference>
<dbReference type="Pfam" id="PF00886">
    <property type="entry name" value="Ribosomal_S16"/>
    <property type="match status" value="1"/>
</dbReference>
<sequence>MVTIRLARGGSKKRPFYRLTVADSRKARGGRFIERVGFFNPDARGQEERLRIDTDRVTHWVGLGASVSDRVSKLLKEVKA</sequence>
<dbReference type="Proteomes" id="UP001178148">
    <property type="component" value="Unassembled WGS sequence"/>
</dbReference>
<proteinExistence type="inferred from homology"/>
<comment type="similarity">
    <text evidence="3">Belongs to the bacterial ribosomal protein bS16 family.</text>
</comment>
<dbReference type="FunFam" id="3.30.1320.10:FF:000001">
    <property type="entry name" value="30S ribosomal protein S16"/>
    <property type="match status" value="1"/>
</dbReference>